<evidence type="ECO:0000256" key="8">
    <source>
        <dbReference type="ARBA" id="ARBA00022719"/>
    </source>
</evidence>
<dbReference type="GO" id="GO:0003954">
    <property type="term" value="F:NADH dehydrogenase activity"/>
    <property type="evidence" value="ECO:0007669"/>
    <property type="project" value="TreeGrafter"/>
</dbReference>
<comment type="catalytic activity">
    <reaction evidence="14 15">
        <text>a quinone + NADH + 5 H(+)(in) = a quinol + NAD(+) + 4 H(+)(out)</text>
        <dbReference type="Rhea" id="RHEA:57888"/>
        <dbReference type="ChEBI" id="CHEBI:15378"/>
        <dbReference type="ChEBI" id="CHEBI:24646"/>
        <dbReference type="ChEBI" id="CHEBI:57540"/>
        <dbReference type="ChEBI" id="CHEBI:57945"/>
        <dbReference type="ChEBI" id="CHEBI:132124"/>
    </reaction>
</comment>
<dbReference type="InterPro" id="IPR001949">
    <property type="entry name" value="NADH-UbQ_OxRdtase_51kDa_CS"/>
</dbReference>
<keyword evidence="10" id="KW-1278">Translocase</keyword>
<dbReference type="InterPro" id="IPR037207">
    <property type="entry name" value="Nuop51_4Fe4S-bd_sf"/>
</dbReference>
<accession>A0A1M4TPQ0</accession>
<dbReference type="SUPFAM" id="SSF142984">
    <property type="entry name" value="Nqo1 middle domain-like"/>
    <property type="match status" value="1"/>
</dbReference>
<protein>
    <recommendedName>
        <fullName evidence="4 15">NADH-quinone oxidoreductase subunit F</fullName>
        <ecNumber evidence="15">7.1.1.-</ecNumber>
    </recommendedName>
</protein>
<proteinExistence type="inferred from homology"/>
<dbReference type="GO" id="GO:0051539">
    <property type="term" value="F:4 iron, 4 sulfur cluster binding"/>
    <property type="evidence" value="ECO:0007669"/>
    <property type="project" value="UniProtKB-UniRule"/>
</dbReference>
<keyword evidence="6 15" id="KW-0285">Flavoprotein</keyword>
<dbReference type="PROSITE" id="PS00645">
    <property type="entry name" value="COMPLEX1_51K_2"/>
    <property type="match status" value="1"/>
</dbReference>
<dbReference type="Proteomes" id="UP000184501">
    <property type="component" value="Unassembled WGS sequence"/>
</dbReference>
<dbReference type="PROSITE" id="PS00644">
    <property type="entry name" value="COMPLEX1_51K_1"/>
    <property type="match status" value="1"/>
</dbReference>
<feature type="region of interest" description="Disordered" evidence="16">
    <location>
        <begin position="1"/>
        <end position="27"/>
    </location>
</feature>
<evidence type="ECO:0000256" key="9">
    <source>
        <dbReference type="ARBA" id="ARBA00022723"/>
    </source>
</evidence>
<evidence type="ECO:0000256" key="15">
    <source>
        <dbReference type="RuleBase" id="RU364066"/>
    </source>
</evidence>
<evidence type="ECO:0000256" key="12">
    <source>
        <dbReference type="ARBA" id="ARBA00023014"/>
    </source>
</evidence>
<evidence type="ECO:0000256" key="16">
    <source>
        <dbReference type="SAM" id="MobiDB-lite"/>
    </source>
</evidence>
<dbReference type="Gene3D" id="6.10.250.1450">
    <property type="match status" value="1"/>
</dbReference>
<evidence type="ECO:0000259" key="17">
    <source>
        <dbReference type="SMART" id="SM00928"/>
    </source>
</evidence>
<comment type="cofactor">
    <cofactor evidence="2 15">
        <name>[4Fe-4S] cluster</name>
        <dbReference type="ChEBI" id="CHEBI:49883"/>
    </cofactor>
</comment>
<evidence type="ECO:0000256" key="13">
    <source>
        <dbReference type="ARBA" id="ARBA00023027"/>
    </source>
</evidence>
<comment type="similarity">
    <text evidence="3 15">Belongs to the complex I 51 kDa subunit family.</text>
</comment>
<dbReference type="GO" id="GO:0046872">
    <property type="term" value="F:metal ion binding"/>
    <property type="evidence" value="ECO:0007669"/>
    <property type="project" value="UniProtKB-KW"/>
</dbReference>
<dbReference type="STRING" id="2017.SAMN05444320_101161"/>
<evidence type="ECO:0000256" key="14">
    <source>
        <dbReference type="ARBA" id="ARBA00047712"/>
    </source>
</evidence>
<comment type="cofactor">
    <cofactor evidence="1 15">
        <name>FMN</name>
        <dbReference type="ChEBI" id="CHEBI:58210"/>
    </cofactor>
</comment>
<keyword evidence="11 15" id="KW-0408">Iron</keyword>
<evidence type="ECO:0000256" key="4">
    <source>
        <dbReference type="ARBA" id="ARBA00019901"/>
    </source>
</evidence>
<feature type="domain" description="NADH-ubiquinone oxidoreductase 51kDa subunit iron-sulphur binding" evidence="17">
    <location>
        <begin position="348"/>
        <end position="393"/>
    </location>
</feature>
<dbReference type="GO" id="GO:0051287">
    <property type="term" value="F:NAD binding"/>
    <property type="evidence" value="ECO:0007669"/>
    <property type="project" value="UniProtKB-UniRule"/>
</dbReference>
<dbReference type="Pfam" id="PF10589">
    <property type="entry name" value="NADH_4Fe-4S"/>
    <property type="match status" value="1"/>
</dbReference>
<dbReference type="PANTHER" id="PTHR11780">
    <property type="entry name" value="NADH-UBIQUINONE OXIDOREDUCTASE FLAVOPROTEIN 1 NDUFV1"/>
    <property type="match status" value="1"/>
</dbReference>
<evidence type="ECO:0000256" key="3">
    <source>
        <dbReference type="ARBA" id="ARBA00007523"/>
    </source>
</evidence>
<gene>
    <name evidence="18" type="ORF">SAMN05444320_101161</name>
</gene>
<reference evidence="18 19" key="1">
    <citation type="submission" date="2016-11" db="EMBL/GenBank/DDBJ databases">
        <authorList>
            <person name="Jaros S."/>
            <person name="Januszkiewicz K."/>
            <person name="Wedrychowicz H."/>
        </authorList>
    </citation>
    <scope>NUCLEOTIDE SEQUENCE [LARGE SCALE GENOMIC DNA]</scope>
    <source>
        <strain evidence="18 19">DSM 44523</strain>
    </source>
</reference>
<keyword evidence="13 15" id="KW-0520">NAD</keyword>
<evidence type="ECO:0000313" key="19">
    <source>
        <dbReference type="Proteomes" id="UP000184501"/>
    </source>
</evidence>
<dbReference type="GO" id="GO:0045333">
    <property type="term" value="P:cellular respiration"/>
    <property type="evidence" value="ECO:0007669"/>
    <property type="project" value="TreeGrafter"/>
</dbReference>
<keyword evidence="19" id="KW-1185">Reference proteome</keyword>
<keyword evidence="7 15" id="KW-0288">FMN</keyword>
<keyword evidence="9 15" id="KW-0479">Metal-binding</keyword>
<dbReference type="InterPro" id="IPR019554">
    <property type="entry name" value="Soluble_ligand-bd"/>
</dbReference>
<dbReference type="SMART" id="SM00928">
    <property type="entry name" value="NADH_4Fe-4S"/>
    <property type="match status" value="1"/>
</dbReference>
<dbReference type="GO" id="GO:0008137">
    <property type="term" value="F:NADH dehydrogenase (ubiquinone) activity"/>
    <property type="evidence" value="ECO:0007669"/>
    <property type="project" value="InterPro"/>
</dbReference>
<evidence type="ECO:0000256" key="5">
    <source>
        <dbReference type="ARBA" id="ARBA00022485"/>
    </source>
</evidence>
<dbReference type="PANTHER" id="PTHR11780:SF10">
    <property type="entry name" value="NADH DEHYDROGENASE [UBIQUINONE] FLAVOPROTEIN 1, MITOCHONDRIAL"/>
    <property type="match status" value="1"/>
</dbReference>
<dbReference type="InterPro" id="IPR011538">
    <property type="entry name" value="Nuo51_FMN-bd"/>
</dbReference>
<evidence type="ECO:0000313" key="18">
    <source>
        <dbReference type="EMBL" id="SHE46441.1"/>
    </source>
</evidence>
<dbReference type="Pfam" id="PF10531">
    <property type="entry name" value="SLBB"/>
    <property type="match status" value="1"/>
</dbReference>
<sequence>MTNTANPGNPGNPGNGGDGRATSPLTPVLTRRWLSPRSWTLRTYEQLEGYVALRRALAAHPDQLIQLIKDSGLRGRGGAGFPTGLKWGFIPQNDGKPHYLVVNADEGEPGTCKDVPLMMADPHSLIEGIVIASYAIRANFAAIYVRGEVLHCIRRLHAAVREAYDAGYLGRNILGSGFDLDVVVHAGAGAYICGEETALLDSLEGKRGQPRLKPPFPATEGLYASPTVVNNVETIASVPYVVLGGAPWFRAMGTEKSPGPKIYSISGHVERPGQYEAPMGATLRELLELAGGMKGGVPLKFWTPGGSSTPLFTREHLDVPLDFEGAAAAGSMLGTTAVQVFNETVSVPWAVMKWTEFYKHESCGKCTPCREGTYWLVQILRRMLAGEGTPADIETLLDICDNILGRSFCALGDGATSPITSAIRYFRHEFVELCERNQPARQATETALAGAH</sequence>
<dbReference type="InterPro" id="IPR037225">
    <property type="entry name" value="Nuo51_FMN-bd_sf"/>
</dbReference>
<keyword evidence="8 15" id="KW-0874">Quinone</keyword>
<dbReference type="Gene3D" id="3.40.50.11540">
    <property type="entry name" value="NADH-ubiquinone oxidoreductase 51kDa subunit"/>
    <property type="match status" value="1"/>
</dbReference>
<dbReference type="Gene3D" id="3.10.20.600">
    <property type="match status" value="1"/>
</dbReference>
<dbReference type="SUPFAM" id="SSF142019">
    <property type="entry name" value="Nqo1 FMN-binding domain-like"/>
    <property type="match status" value="1"/>
</dbReference>
<dbReference type="InterPro" id="IPR019575">
    <property type="entry name" value="Nuop51_4Fe4S-bd"/>
</dbReference>
<evidence type="ECO:0000256" key="10">
    <source>
        <dbReference type="ARBA" id="ARBA00022967"/>
    </source>
</evidence>
<dbReference type="InterPro" id="IPR050837">
    <property type="entry name" value="ComplexI_51kDa_subunit"/>
</dbReference>
<dbReference type="Gene3D" id="1.20.1440.230">
    <property type="entry name" value="NADH-ubiquinone oxidoreductase 51kDa subunit, iron-sulphur binding domain"/>
    <property type="match status" value="1"/>
</dbReference>
<dbReference type="GO" id="GO:0010181">
    <property type="term" value="F:FMN binding"/>
    <property type="evidence" value="ECO:0007669"/>
    <property type="project" value="InterPro"/>
</dbReference>
<evidence type="ECO:0000256" key="2">
    <source>
        <dbReference type="ARBA" id="ARBA00001966"/>
    </source>
</evidence>
<dbReference type="FunFam" id="3.40.50.11540:FF:000001">
    <property type="entry name" value="NADH dehydrogenase [ubiquinone] flavoprotein 1, mitochondrial"/>
    <property type="match status" value="1"/>
</dbReference>
<keyword evidence="5 15" id="KW-0004">4Fe-4S</keyword>
<name>A0A1M4TPQ0_STRHI</name>
<dbReference type="AlphaFoldDB" id="A0A1M4TPQ0"/>
<dbReference type="SUPFAM" id="SSF140490">
    <property type="entry name" value="Nqo1C-terminal domain-like"/>
    <property type="match status" value="1"/>
</dbReference>
<dbReference type="Pfam" id="PF01512">
    <property type="entry name" value="Complex1_51K"/>
    <property type="match status" value="1"/>
</dbReference>
<dbReference type="NCBIfam" id="NF010120">
    <property type="entry name" value="PRK13596.1"/>
    <property type="match status" value="1"/>
</dbReference>
<dbReference type="EMBL" id="FQVN01000001">
    <property type="protein sequence ID" value="SHE46441.1"/>
    <property type="molecule type" value="Genomic_DNA"/>
</dbReference>
<organism evidence="18 19">
    <name type="scientific">Streptoalloteichus hindustanus</name>
    <dbReference type="NCBI Taxonomy" id="2017"/>
    <lineage>
        <taxon>Bacteria</taxon>
        <taxon>Bacillati</taxon>
        <taxon>Actinomycetota</taxon>
        <taxon>Actinomycetes</taxon>
        <taxon>Pseudonocardiales</taxon>
        <taxon>Pseudonocardiaceae</taxon>
        <taxon>Streptoalloteichus</taxon>
    </lineage>
</organism>
<dbReference type="InterPro" id="IPR011537">
    <property type="entry name" value="NADH-UbQ_OxRdtase_suF"/>
</dbReference>
<comment type="function">
    <text evidence="15">NDH-1 shuttles electrons from NADH, via FMN and iron-sulfur (Fe-S) centers, to quinones in the respiratory chain.</text>
</comment>
<keyword evidence="12 15" id="KW-0411">Iron-sulfur</keyword>
<dbReference type="NCBIfam" id="TIGR01959">
    <property type="entry name" value="nuoF_fam"/>
    <property type="match status" value="1"/>
</dbReference>
<evidence type="ECO:0000256" key="1">
    <source>
        <dbReference type="ARBA" id="ARBA00001917"/>
    </source>
</evidence>
<dbReference type="GO" id="GO:0048038">
    <property type="term" value="F:quinone binding"/>
    <property type="evidence" value="ECO:0007669"/>
    <property type="project" value="UniProtKB-KW"/>
</dbReference>
<dbReference type="FunFam" id="1.20.1440.230:FF:000001">
    <property type="entry name" value="Mitochondrial NADH dehydrogenase flavoprotein 1"/>
    <property type="match status" value="1"/>
</dbReference>
<evidence type="ECO:0000256" key="11">
    <source>
        <dbReference type="ARBA" id="ARBA00023004"/>
    </source>
</evidence>
<evidence type="ECO:0000256" key="6">
    <source>
        <dbReference type="ARBA" id="ARBA00022630"/>
    </source>
</evidence>
<dbReference type="FunFam" id="3.10.20.600:FF:000003">
    <property type="entry name" value="NADH-quinone oxidoreductase subunit F"/>
    <property type="match status" value="1"/>
</dbReference>
<evidence type="ECO:0000256" key="7">
    <source>
        <dbReference type="ARBA" id="ARBA00022643"/>
    </source>
</evidence>
<dbReference type="EC" id="7.1.1.-" evidence="15"/>